<dbReference type="Gene3D" id="3.30.70.330">
    <property type="match status" value="1"/>
</dbReference>
<evidence type="ECO:0000256" key="2">
    <source>
        <dbReference type="PROSITE-ProRule" id="PRU00176"/>
    </source>
</evidence>
<evidence type="ECO:0000313" key="4">
    <source>
        <dbReference type="EMBL" id="KAE8665633.1"/>
    </source>
</evidence>
<dbReference type="Pfam" id="PF00076">
    <property type="entry name" value="RRM_1"/>
    <property type="match status" value="1"/>
</dbReference>
<dbReference type="GO" id="GO:0003723">
    <property type="term" value="F:RNA binding"/>
    <property type="evidence" value="ECO:0007669"/>
    <property type="project" value="UniProtKB-UniRule"/>
</dbReference>
<reference evidence="4" key="1">
    <citation type="submission" date="2019-09" db="EMBL/GenBank/DDBJ databases">
        <title>Draft genome information of white flower Hibiscus syriacus.</title>
        <authorList>
            <person name="Kim Y.-M."/>
        </authorList>
    </citation>
    <scope>NUCLEOTIDE SEQUENCE [LARGE SCALE GENOMIC DNA]</scope>
    <source>
        <strain evidence="4">YM2019G1</strain>
    </source>
</reference>
<dbReference type="AlphaFoldDB" id="A0A6A2WVF1"/>
<organism evidence="4 5">
    <name type="scientific">Hibiscus syriacus</name>
    <name type="common">Rose of Sharon</name>
    <dbReference type="NCBI Taxonomy" id="106335"/>
    <lineage>
        <taxon>Eukaryota</taxon>
        <taxon>Viridiplantae</taxon>
        <taxon>Streptophyta</taxon>
        <taxon>Embryophyta</taxon>
        <taxon>Tracheophyta</taxon>
        <taxon>Spermatophyta</taxon>
        <taxon>Magnoliopsida</taxon>
        <taxon>eudicotyledons</taxon>
        <taxon>Gunneridae</taxon>
        <taxon>Pentapetalae</taxon>
        <taxon>rosids</taxon>
        <taxon>malvids</taxon>
        <taxon>Malvales</taxon>
        <taxon>Malvaceae</taxon>
        <taxon>Malvoideae</taxon>
        <taxon>Hibiscus</taxon>
    </lineage>
</organism>
<evidence type="ECO:0000313" key="5">
    <source>
        <dbReference type="Proteomes" id="UP000436088"/>
    </source>
</evidence>
<dbReference type="Proteomes" id="UP000436088">
    <property type="component" value="Unassembled WGS sequence"/>
</dbReference>
<dbReference type="SUPFAM" id="SSF54928">
    <property type="entry name" value="RNA-binding domain, RBD"/>
    <property type="match status" value="1"/>
</dbReference>
<name>A0A6A2WVF1_HIBSY</name>
<protein>
    <submittedName>
        <fullName evidence="4">Detected protein of confused Function</fullName>
    </submittedName>
</protein>
<dbReference type="InterPro" id="IPR012677">
    <property type="entry name" value="Nucleotide-bd_a/b_plait_sf"/>
</dbReference>
<dbReference type="InterPro" id="IPR035979">
    <property type="entry name" value="RBD_domain_sf"/>
</dbReference>
<evidence type="ECO:0000259" key="3">
    <source>
        <dbReference type="PROSITE" id="PS50102"/>
    </source>
</evidence>
<dbReference type="EMBL" id="VEPZ02001607">
    <property type="protein sequence ID" value="KAE8665633.1"/>
    <property type="molecule type" value="Genomic_DNA"/>
</dbReference>
<dbReference type="SMART" id="SM00360">
    <property type="entry name" value="RRM"/>
    <property type="match status" value="1"/>
</dbReference>
<comment type="caution">
    <text evidence="4">The sequence shown here is derived from an EMBL/GenBank/DDBJ whole genome shotgun (WGS) entry which is preliminary data.</text>
</comment>
<dbReference type="PANTHER" id="PTHR21245">
    <property type="entry name" value="HETEROGENEOUS NUCLEAR RIBONUCLEOPROTEIN"/>
    <property type="match status" value="1"/>
</dbReference>
<gene>
    <name evidence="4" type="ORF">F3Y22_tig00112530pilonHSYRG00034</name>
</gene>
<proteinExistence type="predicted"/>
<accession>A0A6A2WVF1</accession>
<dbReference type="PROSITE" id="PS50102">
    <property type="entry name" value="RRM"/>
    <property type="match status" value="1"/>
</dbReference>
<keyword evidence="5" id="KW-1185">Reference proteome</keyword>
<dbReference type="InterPro" id="IPR000504">
    <property type="entry name" value="RRM_dom"/>
</dbReference>
<feature type="domain" description="RRM" evidence="3">
    <location>
        <begin position="63"/>
        <end position="141"/>
    </location>
</feature>
<evidence type="ECO:0000256" key="1">
    <source>
        <dbReference type="ARBA" id="ARBA00022884"/>
    </source>
</evidence>
<keyword evidence="1 2" id="KW-0694">RNA-binding</keyword>
<dbReference type="CDD" id="cd00590">
    <property type="entry name" value="RRM_SF"/>
    <property type="match status" value="1"/>
</dbReference>
<sequence>MQDMDKGSSFLGNICRTWTKEAMRRMLLSVFNGEKFYLGLIGLQRFLLRIPLLTRDEIMAQVRTIFIDCLPPSWDEDHVRQLLKKYGEIEKVELARNMPSAGRKDYGFVTFDTHDAAVTCAKSINNTELGEGDIKVDVMSFLLQGAEVLQIMILGLSLIDVPRTENNILLATLVSSIFLEAHIVLQQEDPMQMKHMIKGLKDLVTVRGVAVVMTLCLLQKDHMLLWDCLDYVLPRGAPPYADAYGDRLGRSNLGYGGSRSSMSGQDSHGLYGSRQGMGYGGGFFRSSDIGGMYSSTGYGGDYMSRESDVDGSSYSSMYPSHGMGGSSYMGGRGGSVSYY</sequence>